<dbReference type="EMBL" id="FOMJ01000001">
    <property type="protein sequence ID" value="SFC93113.1"/>
    <property type="molecule type" value="Genomic_DNA"/>
</dbReference>
<dbReference type="RefSeq" id="WP_205407714.1">
    <property type="nucleotide sequence ID" value="NZ_FOMJ01000001.1"/>
</dbReference>
<proteinExistence type="predicted"/>
<accession>A0A1I1NEC1</accession>
<reference evidence="2 3" key="1">
    <citation type="submission" date="2016-10" db="EMBL/GenBank/DDBJ databases">
        <authorList>
            <person name="de Groot N.N."/>
        </authorList>
    </citation>
    <scope>NUCLEOTIDE SEQUENCE [LARGE SCALE GENOMIC DNA]</scope>
    <source>
        <strain evidence="2 3">HL3</strain>
    </source>
</reference>
<evidence type="ECO:0000259" key="1">
    <source>
        <dbReference type="Pfam" id="PF03413"/>
    </source>
</evidence>
<organism evidence="2 3">
    <name type="scientific">Thiohalospira halophila DSM 15071</name>
    <dbReference type="NCBI Taxonomy" id="1123397"/>
    <lineage>
        <taxon>Bacteria</taxon>
        <taxon>Pseudomonadati</taxon>
        <taxon>Pseudomonadota</taxon>
        <taxon>Gammaproteobacteria</taxon>
        <taxon>Thiohalospirales</taxon>
        <taxon>Thiohalospiraceae</taxon>
        <taxon>Thiohalospira</taxon>
    </lineage>
</organism>
<evidence type="ECO:0000313" key="3">
    <source>
        <dbReference type="Proteomes" id="UP000198611"/>
    </source>
</evidence>
<dbReference type="InterPro" id="IPR025711">
    <property type="entry name" value="PepSY"/>
</dbReference>
<dbReference type="Gene3D" id="3.10.450.40">
    <property type="match status" value="1"/>
</dbReference>
<feature type="domain" description="PepSY" evidence="1">
    <location>
        <begin position="48"/>
        <end position="101"/>
    </location>
</feature>
<dbReference type="Pfam" id="PF03413">
    <property type="entry name" value="PepSY"/>
    <property type="match status" value="1"/>
</dbReference>
<protein>
    <recommendedName>
        <fullName evidence="1">PepSY domain-containing protein</fullName>
    </recommendedName>
</protein>
<sequence length="115" mass="13096">MSRRQAFFLAWVALLLLSLGIVLGANQARAGEGLEELRELHQEGAIQSLEVVLERARERVPGGRLVEAELHREGDQLLYEVEFIDQQGVLRELFFDARDGTYIPGEPVREEQEDH</sequence>
<dbReference type="AlphaFoldDB" id="A0A1I1NEC1"/>
<name>A0A1I1NEC1_9GAMM</name>
<dbReference type="STRING" id="1123397.SAMN05660831_00127"/>
<dbReference type="Proteomes" id="UP000198611">
    <property type="component" value="Unassembled WGS sequence"/>
</dbReference>
<gene>
    <name evidence="2" type="ORF">SAMN05660831_00127</name>
</gene>
<keyword evidence="3" id="KW-1185">Reference proteome</keyword>
<evidence type="ECO:0000313" key="2">
    <source>
        <dbReference type="EMBL" id="SFC93113.1"/>
    </source>
</evidence>